<dbReference type="PROSITE" id="PS01091">
    <property type="entry name" value="TATD_3"/>
    <property type="match status" value="1"/>
</dbReference>
<evidence type="ECO:0000256" key="4">
    <source>
        <dbReference type="ARBA" id="ARBA00093287"/>
    </source>
</evidence>
<comment type="caution">
    <text evidence="6">The sequence shown here is derived from an EMBL/GenBank/DDBJ whole genome shotgun (WGS) entry which is preliminary data.</text>
</comment>
<feature type="binding site" evidence="5">
    <location>
        <position position="181"/>
    </location>
    <ligand>
        <name>a divalent metal cation</name>
        <dbReference type="ChEBI" id="CHEBI:60240"/>
        <label>2</label>
    </ligand>
</feature>
<dbReference type="PANTHER" id="PTHR46317:SF1">
    <property type="entry name" value="HYDROLASE, TATD FAMILY"/>
    <property type="match status" value="1"/>
</dbReference>
<organism evidence="6 7">
    <name type="scientific">Pomacea canaliculata</name>
    <name type="common">Golden apple snail</name>
    <dbReference type="NCBI Taxonomy" id="400727"/>
    <lineage>
        <taxon>Eukaryota</taxon>
        <taxon>Metazoa</taxon>
        <taxon>Spiralia</taxon>
        <taxon>Lophotrochozoa</taxon>
        <taxon>Mollusca</taxon>
        <taxon>Gastropoda</taxon>
        <taxon>Caenogastropoda</taxon>
        <taxon>Architaenioglossa</taxon>
        <taxon>Ampullarioidea</taxon>
        <taxon>Ampullariidae</taxon>
        <taxon>Pomacea</taxon>
    </lineage>
</organism>
<dbReference type="OMA" id="HTHLDMQ"/>
<feature type="binding site" evidence="5">
    <location>
        <position position="252"/>
    </location>
    <ligand>
        <name>a divalent metal cation</name>
        <dbReference type="ChEBI" id="CHEBI:60240"/>
        <label>1</label>
    </ligand>
</feature>
<feature type="binding site" evidence="5">
    <location>
        <position position="42"/>
    </location>
    <ligand>
        <name>a divalent metal cation</name>
        <dbReference type="ChEBI" id="CHEBI:60240"/>
        <label>1</label>
    </ligand>
</feature>
<dbReference type="STRING" id="400727.A0A2T7NYS9"/>
<evidence type="ECO:0000256" key="1">
    <source>
        <dbReference type="ARBA" id="ARBA00009275"/>
    </source>
</evidence>
<keyword evidence="2 5" id="KW-0479">Metal-binding</keyword>
<dbReference type="SUPFAM" id="SSF51556">
    <property type="entry name" value="Metallo-dependent hydrolases"/>
    <property type="match status" value="1"/>
</dbReference>
<dbReference type="Pfam" id="PF01026">
    <property type="entry name" value="TatD_DNase"/>
    <property type="match status" value="1"/>
</dbReference>
<comment type="similarity">
    <text evidence="1">Belongs to the metallo-dependent hydrolases superfamily. TatD-type hydrolase family.</text>
</comment>
<proteinExistence type="inferred from homology"/>
<evidence type="ECO:0000256" key="5">
    <source>
        <dbReference type="PIRSR" id="PIRSR005902-1"/>
    </source>
</evidence>
<dbReference type="InterPro" id="IPR032466">
    <property type="entry name" value="Metal_Hydrolase"/>
</dbReference>
<dbReference type="PANTHER" id="PTHR46317">
    <property type="entry name" value="HYDROLASE OF PHP SUPERFAMILY-RELATED PROTEIN"/>
    <property type="match status" value="1"/>
</dbReference>
<dbReference type="InterPro" id="IPR001130">
    <property type="entry name" value="TatD-like"/>
</dbReference>
<evidence type="ECO:0000256" key="3">
    <source>
        <dbReference type="ARBA" id="ARBA00022801"/>
    </source>
</evidence>
<dbReference type="InterPro" id="IPR018228">
    <property type="entry name" value="DNase_TatD-rel_CS"/>
</dbReference>
<comment type="function">
    <text evidence="4">Exhibits 3'-exonuclease activities and apurinic/apyrimidinic (AP) endonuclease (in vitro). Show preferential AP endonuclease activity on double-stranded DNA substrates and 3'- exonuclease activity on single-stranded DNA.</text>
</comment>
<feature type="binding site" evidence="5">
    <location>
        <position position="204"/>
    </location>
    <ligand>
        <name>a divalent metal cation</name>
        <dbReference type="ChEBI" id="CHEBI:60240"/>
        <label>2</label>
    </ligand>
</feature>
<dbReference type="GO" id="GO:0046872">
    <property type="term" value="F:metal ion binding"/>
    <property type="evidence" value="ECO:0007669"/>
    <property type="project" value="UniProtKB-KW"/>
</dbReference>
<dbReference type="Proteomes" id="UP000245119">
    <property type="component" value="Linkage Group LG8"/>
</dbReference>
<keyword evidence="3" id="KW-0378">Hydrolase</keyword>
<dbReference type="OrthoDB" id="413993at2759"/>
<feature type="binding site" evidence="5">
    <location>
        <position position="141"/>
    </location>
    <ligand>
        <name>a divalent metal cation</name>
        <dbReference type="ChEBI" id="CHEBI:60240"/>
        <label>1</label>
    </ligand>
</feature>
<dbReference type="PIRSF" id="PIRSF005902">
    <property type="entry name" value="DNase_TatD"/>
    <property type="match status" value="1"/>
</dbReference>
<dbReference type="EMBL" id="PZQS01000008">
    <property type="protein sequence ID" value="PVD26322.1"/>
    <property type="molecule type" value="Genomic_DNA"/>
</dbReference>
<reference evidence="6 7" key="1">
    <citation type="submission" date="2018-04" db="EMBL/GenBank/DDBJ databases">
        <title>The genome of golden apple snail Pomacea canaliculata provides insight into stress tolerance and invasive adaptation.</title>
        <authorList>
            <person name="Liu C."/>
            <person name="Liu B."/>
            <person name="Ren Y."/>
            <person name="Zhang Y."/>
            <person name="Wang H."/>
            <person name="Li S."/>
            <person name="Jiang F."/>
            <person name="Yin L."/>
            <person name="Zhang G."/>
            <person name="Qian W."/>
            <person name="Fan W."/>
        </authorList>
    </citation>
    <scope>NUCLEOTIDE SEQUENCE [LARGE SCALE GENOMIC DNA]</scope>
    <source>
        <strain evidence="6">SZHN2017</strain>
        <tissue evidence="6">Muscle</tissue>
    </source>
</reference>
<accession>A0A2T7NYS9</accession>
<evidence type="ECO:0000313" key="7">
    <source>
        <dbReference type="Proteomes" id="UP000245119"/>
    </source>
</evidence>
<gene>
    <name evidence="6" type="ORF">C0Q70_13993</name>
</gene>
<dbReference type="AlphaFoldDB" id="A0A2T7NYS9"/>
<dbReference type="CDD" id="cd01310">
    <property type="entry name" value="TatD_DNAse"/>
    <property type="match status" value="1"/>
</dbReference>
<evidence type="ECO:0000313" key="6">
    <source>
        <dbReference type="EMBL" id="PVD26322.1"/>
    </source>
</evidence>
<keyword evidence="7" id="KW-1185">Reference proteome</keyword>
<name>A0A2T7NYS9_POMCA</name>
<feature type="binding site" evidence="5">
    <location>
        <position position="44"/>
    </location>
    <ligand>
        <name>a divalent metal cation</name>
        <dbReference type="ChEBI" id="CHEBI:60240"/>
        <label>1</label>
    </ligand>
</feature>
<protein>
    <submittedName>
        <fullName evidence="6">Uncharacterized protein</fullName>
    </submittedName>
</protein>
<evidence type="ECO:0000256" key="2">
    <source>
        <dbReference type="ARBA" id="ARBA00022723"/>
    </source>
</evidence>
<dbReference type="Gene3D" id="3.20.20.140">
    <property type="entry name" value="Metal-dependent hydrolases"/>
    <property type="match status" value="1"/>
</dbReference>
<dbReference type="GO" id="GO:0016788">
    <property type="term" value="F:hydrolase activity, acting on ester bonds"/>
    <property type="evidence" value="ECO:0007669"/>
    <property type="project" value="InterPro"/>
</dbReference>
<sequence length="308" mass="33852">MHDIFTDCANNVLDCVGLRVGIIAKGGKADDNMDDYPVVDVHTHLSDAEFDKDIDDVITKAKQVGVAAVLAVTESVSDFSRVLDLAERYPDFVLPCLGLHPVQPDEHSADPKAQRSVSLKDLEEAEAIIEQHHEKLAAIGEIGLDFTPRVCKTSEDRDVQKEVFARQVKMAQRFDLPVNVHSRSAGIHAINLLKELGASKVLLHAFDGKAASAQVGVDAGFFFSVPASICRSPQKEKLVAKVPISHLMLETDSPALSPTKMERNVPSNIAISWEYVAKIKKLTVPTVKEMTTENAIRLFPKISKFVHR</sequence>